<protein>
    <recommendedName>
        <fullName evidence="1">Integrase zinc-binding domain-containing protein</fullName>
    </recommendedName>
</protein>
<feature type="non-terminal residue" evidence="2">
    <location>
        <position position="159"/>
    </location>
</feature>
<dbReference type="InterPro" id="IPR041588">
    <property type="entry name" value="Integrase_H2C2"/>
</dbReference>
<dbReference type="PANTHER" id="PTHR47266">
    <property type="entry name" value="ENDONUCLEASE-RELATED"/>
    <property type="match status" value="1"/>
</dbReference>
<organism evidence="2 3">
    <name type="scientific">Rotaria socialis</name>
    <dbReference type="NCBI Taxonomy" id="392032"/>
    <lineage>
        <taxon>Eukaryota</taxon>
        <taxon>Metazoa</taxon>
        <taxon>Spiralia</taxon>
        <taxon>Gnathifera</taxon>
        <taxon>Rotifera</taxon>
        <taxon>Eurotatoria</taxon>
        <taxon>Bdelloidea</taxon>
        <taxon>Philodinida</taxon>
        <taxon>Philodinidae</taxon>
        <taxon>Rotaria</taxon>
    </lineage>
</organism>
<dbReference type="InterPro" id="IPR036397">
    <property type="entry name" value="RNaseH_sf"/>
</dbReference>
<evidence type="ECO:0000313" key="3">
    <source>
        <dbReference type="Proteomes" id="UP000663848"/>
    </source>
</evidence>
<reference evidence="2" key="1">
    <citation type="submission" date="2021-02" db="EMBL/GenBank/DDBJ databases">
        <authorList>
            <person name="Nowell W R."/>
        </authorList>
    </citation>
    <scope>NUCLEOTIDE SEQUENCE</scope>
</reference>
<dbReference type="Gene3D" id="1.10.340.70">
    <property type="match status" value="1"/>
</dbReference>
<name>A0A822BHN4_9BILA</name>
<feature type="non-terminal residue" evidence="2">
    <location>
        <position position="1"/>
    </location>
</feature>
<dbReference type="Pfam" id="PF17921">
    <property type="entry name" value="Integrase_H2C2"/>
    <property type="match status" value="1"/>
</dbReference>
<dbReference type="AlphaFoldDB" id="A0A822BHN4"/>
<dbReference type="Gene3D" id="3.30.420.10">
    <property type="entry name" value="Ribonuclease H-like superfamily/Ribonuclease H"/>
    <property type="match status" value="1"/>
</dbReference>
<dbReference type="EMBL" id="CAJOBR010038475">
    <property type="protein sequence ID" value="CAF5019761.1"/>
    <property type="molecule type" value="Genomic_DNA"/>
</dbReference>
<accession>A0A822BHN4</accession>
<evidence type="ECO:0000259" key="1">
    <source>
        <dbReference type="Pfam" id="PF17921"/>
    </source>
</evidence>
<dbReference type="Proteomes" id="UP000663848">
    <property type="component" value="Unassembled WGS sequence"/>
</dbReference>
<proteinExistence type="predicted"/>
<evidence type="ECO:0000313" key="2">
    <source>
        <dbReference type="EMBL" id="CAF5019761.1"/>
    </source>
</evidence>
<feature type="domain" description="Integrase zinc-binding" evidence="1">
    <location>
        <begin position="52"/>
        <end position="112"/>
    </location>
</feature>
<dbReference type="GO" id="GO:0003676">
    <property type="term" value="F:nucleic acid binding"/>
    <property type="evidence" value="ECO:0007669"/>
    <property type="project" value="InterPro"/>
</dbReference>
<dbReference type="FunFam" id="1.10.340.70:FF:000001">
    <property type="entry name" value="Retrovirus-related Pol polyprotein from transposon gypsy-like Protein"/>
    <property type="match status" value="1"/>
</dbReference>
<dbReference type="InterPro" id="IPR052160">
    <property type="entry name" value="Gypsy_RT_Integrase-like"/>
</dbReference>
<comment type="caution">
    <text evidence="2">The sequence shown here is derived from an EMBL/GenBank/DDBJ whole genome shotgun (WGS) entry which is preliminary data.</text>
</comment>
<sequence>YDTLLLHQNQDPVIQKIKSASPLNLQYTLDDHRILYKLITRRTGQVLQLPYVPASLISQVLLTYHNSTFNGGHYGIRRTFYKIRDRFFWPHMYKDIEQHILSCLNCRKTKPSRRKPDGHLHSIAPPRGVWERLAMDYVGPVPQSKSGNKYFLVLTDLFS</sequence>
<gene>
    <name evidence="2" type="ORF">QYT958_LOCUS39845</name>
</gene>